<dbReference type="Proteomes" id="UP001630127">
    <property type="component" value="Unassembled WGS sequence"/>
</dbReference>
<reference evidence="2 3" key="1">
    <citation type="submission" date="2024-11" db="EMBL/GenBank/DDBJ databases">
        <title>A near-complete genome assembly of Cinchona calisaya.</title>
        <authorList>
            <person name="Lian D.C."/>
            <person name="Zhao X.W."/>
            <person name="Wei L."/>
        </authorList>
    </citation>
    <scope>NUCLEOTIDE SEQUENCE [LARGE SCALE GENOMIC DNA]</scope>
    <source>
        <tissue evidence="2">Nenye</tissue>
    </source>
</reference>
<dbReference type="SUPFAM" id="SSF50891">
    <property type="entry name" value="Cyclophilin-like"/>
    <property type="match status" value="1"/>
</dbReference>
<feature type="compositionally biased region" description="Basic and acidic residues" evidence="1">
    <location>
        <begin position="46"/>
        <end position="67"/>
    </location>
</feature>
<comment type="caution">
    <text evidence="2">The sequence shown here is derived from an EMBL/GenBank/DDBJ whole genome shotgun (WGS) entry which is preliminary data.</text>
</comment>
<evidence type="ECO:0000313" key="3">
    <source>
        <dbReference type="Proteomes" id="UP001630127"/>
    </source>
</evidence>
<dbReference type="AlphaFoldDB" id="A0ABD2ZTA2"/>
<feature type="region of interest" description="Disordered" evidence="1">
    <location>
        <begin position="33"/>
        <end position="76"/>
    </location>
</feature>
<dbReference type="Gene3D" id="2.40.100.10">
    <property type="entry name" value="Cyclophilin-like"/>
    <property type="match status" value="1"/>
</dbReference>
<proteinExistence type="predicted"/>
<dbReference type="InterPro" id="IPR029000">
    <property type="entry name" value="Cyclophilin-like_dom_sf"/>
</dbReference>
<keyword evidence="3" id="KW-1185">Reference proteome</keyword>
<evidence type="ECO:0000256" key="1">
    <source>
        <dbReference type="SAM" id="MobiDB-lite"/>
    </source>
</evidence>
<accession>A0ABD2ZTA2</accession>
<protein>
    <submittedName>
        <fullName evidence="2">Uncharacterized protein</fullName>
    </submittedName>
</protein>
<name>A0ABD2ZTA2_9GENT</name>
<organism evidence="2 3">
    <name type="scientific">Cinchona calisaya</name>
    <dbReference type="NCBI Taxonomy" id="153742"/>
    <lineage>
        <taxon>Eukaryota</taxon>
        <taxon>Viridiplantae</taxon>
        <taxon>Streptophyta</taxon>
        <taxon>Embryophyta</taxon>
        <taxon>Tracheophyta</taxon>
        <taxon>Spermatophyta</taxon>
        <taxon>Magnoliopsida</taxon>
        <taxon>eudicotyledons</taxon>
        <taxon>Gunneridae</taxon>
        <taxon>Pentapetalae</taxon>
        <taxon>asterids</taxon>
        <taxon>lamiids</taxon>
        <taxon>Gentianales</taxon>
        <taxon>Rubiaceae</taxon>
        <taxon>Cinchonoideae</taxon>
        <taxon>Cinchoneae</taxon>
        <taxon>Cinchona</taxon>
    </lineage>
</organism>
<evidence type="ECO:0000313" key="2">
    <source>
        <dbReference type="EMBL" id="KAL3522661.1"/>
    </source>
</evidence>
<sequence length="132" mass="14438">MSTIQREWMVTDVAEQREVATKAFKTFGNGWSLGGETRGMGEGEDCMGRKGTDKSKRKTNREPWREITDDDGDHPTPMMVIIPTLTTVIISKSGGVFLLGFVIQGGDFSTGNGTGGESIYGLNLEDENFVLK</sequence>
<gene>
    <name evidence="2" type="ORF">ACH5RR_015495</name>
</gene>
<dbReference type="EMBL" id="JBJUIK010000007">
    <property type="protein sequence ID" value="KAL3522661.1"/>
    <property type="molecule type" value="Genomic_DNA"/>
</dbReference>